<feature type="domain" description="Gram-positive pilin subunit D1 N-terminal" evidence="2">
    <location>
        <begin position="70"/>
        <end position="205"/>
    </location>
</feature>
<dbReference type="Pfam" id="PF17802">
    <property type="entry name" value="SpaA"/>
    <property type="match status" value="1"/>
</dbReference>
<feature type="transmembrane region" description="Helical" evidence="1">
    <location>
        <begin position="467"/>
        <end position="485"/>
    </location>
</feature>
<keyword evidence="5" id="KW-1185">Reference proteome</keyword>
<protein>
    <submittedName>
        <fullName evidence="4">Fimbrial isopeptide formation D2 family protein</fullName>
    </submittedName>
</protein>
<name>A0A4Q7M2K7_9MICO</name>
<dbReference type="EMBL" id="SGWX01000001">
    <property type="protein sequence ID" value="RZS60832.1"/>
    <property type="molecule type" value="Genomic_DNA"/>
</dbReference>
<organism evidence="4 5">
    <name type="scientific">Xylanimonas ulmi</name>
    <dbReference type="NCBI Taxonomy" id="228973"/>
    <lineage>
        <taxon>Bacteria</taxon>
        <taxon>Bacillati</taxon>
        <taxon>Actinomycetota</taxon>
        <taxon>Actinomycetes</taxon>
        <taxon>Micrococcales</taxon>
        <taxon>Promicromonosporaceae</taxon>
        <taxon>Xylanimonas</taxon>
    </lineage>
</organism>
<evidence type="ECO:0000313" key="4">
    <source>
        <dbReference type="EMBL" id="RZS60832.1"/>
    </source>
</evidence>
<evidence type="ECO:0000259" key="3">
    <source>
        <dbReference type="Pfam" id="PF17802"/>
    </source>
</evidence>
<dbReference type="InterPro" id="IPR041033">
    <property type="entry name" value="SpaA_PFL_dom_1"/>
</dbReference>
<dbReference type="Gene3D" id="2.60.40.740">
    <property type="match status" value="1"/>
</dbReference>
<gene>
    <name evidence="4" type="ORF">EV386_1112</name>
</gene>
<dbReference type="InterPro" id="IPR032364">
    <property type="entry name" value="GramPos_pilinD1_N"/>
</dbReference>
<evidence type="ECO:0000256" key="1">
    <source>
        <dbReference type="SAM" id="Phobius"/>
    </source>
</evidence>
<keyword evidence="1" id="KW-0812">Transmembrane</keyword>
<comment type="caution">
    <text evidence="4">The sequence shown here is derived from an EMBL/GenBank/DDBJ whole genome shotgun (WGS) entry which is preliminary data.</text>
</comment>
<dbReference type="NCBIfam" id="NF033902">
    <property type="entry name" value="iso_D2_wall_anc"/>
    <property type="match status" value="1"/>
</dbReference>
<proteinExistence type="predicted"/>
<evidence type="ECO:0000259" key="2">
    <source>
        <dbReference type="Pfam" id="PF16555"/>
    </source>
</evidence>
<dbReference type="GO" id="GO:0005975">
    <property type="term" value="P:carbohydrate metabolic process"/>
    <property type="evidence" value="ECO:0007669"/>
    <property type="project" value="UniProtKB-ARBA"/>
</dbReference>
<dbReference type="AlphaFoldDB" id="A0A4Q7M2K7"/>
<feature type="domain" description="SpaA-like prealbumin fold" evidence="3">
    <location>
        <begin position="348"/>
        <end position="450"/>
    </location>
</feature>
<dbReference type="InterPro" id="IPR048052">
    <property type="entry name" value="FM1-like"/>
</dbReference>
<dbReference type="Gene3D" id="2.60.40.10">
    <property type="entry name" value="Immunoglobulins"/>
    <property type="match status" value="2"/>
</dbReference>
<reference evidence="4 5" key="1">
    <citation type="submission" date="2019-02" db="EMBL/GenBank/DDBJ databases">
        <title>Sequencing the genomes of 1000 actinobacteria strains.</title>
        <authorList>
            <person name="Klenk H.-P."/>
        </authorList>
    </citation>
    <scope>NUCLEOTIDE SEQUENCE [LARGE SCALE GENOMIC DNA]</scope>
    <source>
        <strain evidence="4 5">DSM 16932</strain>
    </source>
</reference>
<accession>A0A4Q7M2K7</accession>
<evidence type="ECO:0000313" key="5">
    <source>
        <dbReference type="Proteomes" id="UP000293852"/>
    </source>
</evidence>
<dbReference type="InterPro" id="IPR013783">
    <property type="entry name" value="Ig-like_fold"/>
</dbReference>
<dbReference type="Pfam" id="PF16555">
    <property type="entry name" value="GramPos_pilinD1"/>
    <property type="match status" value="1"/>
</dbReference>
<sequence length="492" mass="52160">MRPAILKSALEQTENGPLIKKGPTVVKKTRGRRAVLIPAIVALLAMPQSALADPNDPVVVGPEKIDSSATGSITITKLVAPEQLGDAATGEDEDVQGIPIEGVTFTIEQVTGVNLTTPVGWTTAATMTPTEAAALISADPEQTLHKTDADGVIKVRDLNVGLYLVTEIDAPAGVPETEQFLVTVPTLNPGGDKWIYDVHVYPKNEKSLISKTVSDADVTKPVKYTVTIPVPPGTTSVTITDIFDKRLVPNVNSLTLAHAGDPAPSPIVDYDEQFKTLNGSPLDTASNTLTVKLPEVLLDAISKTTDIGFSIEATVNSPGVITNDASYEMIVGSNVYSGTSAEVTTMWGQLTVNKLDAASGDLLDGATFAIAASEDAATEGPYIVEPRKTVNGTVTFTLRYSDFADNQSLSPAQTYWLVETDPPEGYQPDKTPREFKLLSANKGEYTIVVHNAPERPFALPAIGGNRAVLPIIAVVLAGGGVLWLVRSRRVND</sequence>
<keyword evidence="1" id="KW-0472">Membrane</keyword>
<keyword evidence="1" id="KW-1133">Transmembrane helix</keyword>
<dbReference type="Proteomes" id="UP000293852">
    <property type="component" value="Unassembled WGS sequence"/>
</dbReference>